<feature type="transmembrane region" description="Helical" evidence="5">
    <location>
        <begin position="33"/>
        <end position="54"/>
    </location>
</feature>
<dbReference type="GO" id="GO:0042147">
    <property type="term" value="P:retrograde transport, endosome to Golgi"/>
    <property type="evidence" value="ECO:0007669"/>
    <property type="project" value="TreeGrafter"/>
</dbReference>
<keyword evidence="3 5" id="KW-1133">Transmembrane helix</keyword>
<keyword evidence="7" id="KW-1185">Reference proteome</keyword>
<feature type="transmembrane region" description="Helical" evidence="5">
    <location>
        <begin position="60"/>
        <end position="80"/>
    </location>
</feature>
<keyword evidence="2 5" id="KW-0812">Transmembrane</keyword>
<dbReference type="SMART" id="SM00679">
    <property type="entry name" value="CTNS"/>
    <property type="match status" value="2"/>
</dbReference>
<dbReference type="STRING" id="312017.I7M1Q1"/>
<dbReference type="EMBL" id="GG662666">
    <property type="protein sequence ID" value="EAR97330.2"/>
    <property type="molecule type" value="Genomic_DNA"/>
</dbReference>
<dbReference type="PANTHER" id="PTHR14856:SF9">
    <property type="entry name" value="PQ-LOOP REPEAT-CONTAINING PROTEIN 1"/>
    <property type="match status" value="1"/>
</dbReference>
<evidence type="ECO:0000313" key="6">
    <source>
        <dbReference type="EMBL" id="EAR97330.2"/>
    </source>
</evidence>
<protein>
    <submittedName>
        <fullName evidence="6">PQ loop protein</fullName>
    </submittedName>
</protein>
<keyword evidence="4 5" id="KW-0472">Membrane</keyword>
<accession>I7M1Q1</accession>
<comment type="subcellular location">
    <subcellularLocation>
        <location evidence="1">Membrane</location>
        <topology evidence="1">Multi-pass membrane protein</topology>
    </subcellularLocation>
</comment>
<reference evidence="7" key="1">
    <citation type="journal article" date="2006" name="PLoS Biol.">
        <title>Macronuclear genome sequence of the ciliate Tetrahymena thermophila, a model eukaryote.</title>
        <authorList>
            <person name="Eisen J.A."/>
            <person name="Coyne R.S."/>
            <person name="Wu M."/>
            <person name="Wu D."/>
            <person name="Thiagarajan M."/>
            <person name="Wortman J.R."/>
            <person name="Badger J.H."/>
            <person name="Ren Q."/>
            <person name="Amedeo P."/>
            <person name="Jones K.M."/>
            <person name="Tallon L.J."/>
            <person name="Delcher A.L."/>
            <person name="Salzberg S.L."/>
            <person name="Silva J.C."/>
            <person name="Haas B.J."/>
            <person name="Majoros W.H."/>
            <person name="Farzad M."/>
            <person name="Carlton J.M."/>
            <person name="Smith R.K. Jr."/>
            <person name="Garg J."/>
            <person name="Pearlman R.E."/>
            <person name="Karrer K.M."/>
            <person name="Sun L."/>
            <person name="Manning G."/>
            <person name="Elde N.C."/>
            <person name="Turkewitz A.P."/>
            <person name="Asai D.J."/>
            <person name="Wilkes D.E."/>
            <person name="Wang Y."/>
            <person name="Cai H."/>
            <person name="Collins K."/>
            <person name="Stewart B.A."/>
            <person name="Lee S.R."/>
            <person name="Wilamowska K."/>
            <person name="Weinberg Z."/>
            <person name="Ruzzo W.L."/>
            <person name="Wloga D."/>
            <person name="Gaertig J."/>
            <person name="Frankel J."/>
            <person name="Tsao C.-C."/>
            <person name="Gorovsky M.A."/>
            <person name="Keeling P.J."/>
            <person name="Waller R.F."/>
            <person name="Patron N.J."/>
            <person name="Cherry J.M."/>
            <person name="Stover N.A."/>
            <person name="Krieger C.J."/>
            <person name="del Toro C."/>
            <person name="Ryder H.F."/>
            <person name="Williamson S.C."/>
            <person name="Barbeau R.A."/>
            <person name="Hamilton E.P."/>
            <person name="Orias E."/>
        </authorList>
    </citation>
    <scope>NUCLEOTIDE SEQUENCE [LARGE SCALE GENOMIC DNA]</scope>
    <source>
        <strain evidence="7">SB210</strain>
    </source>
</reference>
<evidence type="ECO:0000256" key="3">
    <source>
        <dbReference type="ARBA" id="ARBA00022989"/>
    </source>
</evidence>
<dbReference type="AlphaFoldDB" id="I7M1Q1"/>
<dbReference type="Proteomes" id="UP000009168">
    <property type="component" value="Unassembled WGS sequence"/>
</dbReference>
<dbReference type="InterPro" id="IPR052241">
    <property type="entry name" value="SLC66/Scramblase_ANY1"/>
</dbReference>
<dbReference type="InParanoid" id="I7M1Q1"/>
<feature type="transmembrane region" description="Helical" evidence="5">
    <location>
        <begin position="200"/>
        <end position="219"/>
    </location>
</feature>
<feature type="transmembrane region" description="Helical" evidence="5">
    <location>
        <begin position="142"/>
        <end position="162"/>
    </location>
</feature>
<dbReference type="Gene3D" id="1.20.1280.290">
    <property type="match status" value="2"/>
</dbReference>
<name>I7M1Q1_TETTS</name>
<dbReference type="Pfam" id="PF04193">
    <property type="entry name" value="PQ-loop"/>
    <property type="match status" value="1"/>
</dbReference>
<dbReference type="GO" id="GO:0005768">
    <property type="term" value="C:endosome"/>
    <property type="evidence" value="ECO:0007669"/>
    <property type="project" value="TreeGrafter"/>
</dbReference>
<organism evidence="6 7">
    <name type="scientific">Tetrahymena thermophila (strain SB210)</name>
    <dbReference type="NCBI Taxonomy" id="312017"/>
    <lineage>
        <taxon>Eukaryota</taxon>
        <taxon>Sar</taxon>
        <taxon>Alveolata</taxon>
        <taxon>Ciliophora</taxon>
        <taxon>Intramacronucleata</taxon>
        <taxon>Oligohymenophorea</taxon>
        <taxon>Hymenostomatida</taxon>
        <taxon>Tetrahymenina</taxon>
        <taxon>Tetrahymenidae</taxon>
        <taxon>Tetrahymena</taxon>
    </lineage>
</organism>
<dbReference type="GO" id="GO:0005802">
    <property type="term" value="C:trans-Golgi network"/>
    <property type="evidence" value="ECO:0007669"/>
    <property type="project" value="TreeGrafter"/>
</dbReference>
<dbReference type="InterPro" id="IPR006603">
    <property type="entry name" value="PQ-loop_rpt"/>
</dbReference>
<dbReference type="RefSeq" id="XP_001017575.2">
    <property type="nucleotide sequence ID" value="XM_001017575.2"/>
</dbReference>
<evidence type="ECO:0000256" key="2">
    <source>
        <dbReference type="ARBA" id="ARBA00022692"/>
    </source>
</evidence>
<dbReference type="GO" id="GO:0005829">
    <property type="term" value="C:cytosol"/>
    <property type="evidence" value="ECO:0007669"/>
    <property type="project" value="GOC"/>
</dbReference>
<evidence type="ECO:0000256" key="4">
    <source>
        <dbReference type="ARBA" id="ARBA00023136"/>
    </source>
</evidence>
<gene>
    <name evidence="6" type="ORF">TTHERM_00338090</name>
</gene>
<feature type="transmembrane region" description="Helical" evidence="5">
    <location>
        <begin position="174"/>
        <end position="194"/>
    </location>
</feature>
<dbReference type="GO" id="GO:0016020">
    <property type="term" value="C:membrane"/>
    <property type="evidence" value="ECO:0007669"/>
    <property type="project" value="UniProtKB-SubCell"/>
</dbReference>
<dbReference type="eggNOG" id="KOG2913">
    <property type="taxonomic scope" value="Eukaryota"/>
</dbReference>
<dbReference type="GeneID" id="7846773"/>
<feature type="transmembrane region" description="Helical" evidence="5">
    <location>
        <begin position="117"/>
        <end position="136"/>
    </location>
</feature>
<evidence type="ECO:0000313" key="7">
    <source>
        <dbReference type="Proteomes" id="UP000009168"/>
    </source>
</evidence>
<evidence type="ECO:0000256" key="1">
    <source>
        <dbReference type="ARBA" id="ARBA00004141"/>
    </source>
</evidence>
<sequence>MDSLVDILMVFGPVYGYYSQYSKIKTEQSIGNFSIDVCAILLFANILRVLFWFGERYETPLLFQSLLMIVTQFILLAQCIKVSNQNKANKSIEYRDGGLASAKFWNKFWRWQDIRSYVESVITFTVFFTLVTLMFVHNYAAVQIIGMISAMIEATLGFPQMIKNYQNQNASGISYGLIGSWFLGDFSKTIYFIYKSAPLQFTMCGVIQLTVDILIILQMKVYKSEELVK</sequence>
<dbReference type="KEGG" id="tet:TTHERM_00338090"/>
<dbReference type="PANTHER" id="PTHR14856">
    <property type="entry name" value="PQ-LOOP REPEAT-CONTAINING PROTEIN 1-LIKE PROTEIN"/>
    <property type="match status" value="1"/>
</dbReference>
<dbReference type="GO" id="GO:0045332">
    <property type="term" value="P:phospholipid translocation"/>
    <property type="evidence" value="ECO:0007669"/>
    <property type="project" value="TreeGrafter"/>
</dbReference>
<dbReference type="OrthoDB" id="292213at2759"/>
<evidence type="ECO:0000256" key="5">
    <source>
        <dbReference type="SAM" id="Phobius"/>
    </source>
</evidence>
<proteinExistence type="predicted"/>